<dbReference type="RefSeq" id="WP_330929479.1">
    <property type="nucleotide sequence ID" value="NZ_CP119075.1"/>
</dbReference>
<proteinExistence type="inferred from homology"/>
<name>A0AAE9ZYR9_9BACT</name>
<keyword evidence="5 7" id="KW-0472">Membrane</keyword>
<feature type="transmembrane region" description="Helical" evidence="7">
    <location>
        <begin position="498"/>
        <end position="517"/>
    </location>
</feature>
<feature type="transmembrane region" description="Helical" evidence="7">
    <location>
        <begin position="351"/>
        <end position="372"/>
    </location>
</feature>
<dbReference type="KEGG" id="slom:PXH66_22370"/>
<dbReference type="PANTHER" id="PTHR30572:SF4">
    <property type="entry name" value="ABC TRANSPORTER PERMEASE YTRF"/>
    <property type="match status" value="1"/>
</dbReference>
<dbReference type="PANTHER" id="PTHR30572">
    <property type="entry name" value="MEMBRANE COMPONENT OF TRANSPORTER-RELATED"/>
    <property type="match status" value="1"/>
</dbReference>
<keyword evidence="3 7" id="KW-0812">Transmembrane</keyword>
<organism evidence="10 11">
    <name type="scientific">Synoicihabitans lomoniglobus</name>
    <dbReference type="NCBI Taxonomy" id="2909285"/>
    <lineage>
        <taxon>Bacteria</taxon>
        <taxon>Pseudomonadati</taxon>
        <taxon>Verrucomicrobiota</taxon>
        <taxon>Opitutia</taxon>
        <taxon>Opitutales</taxon>
        <taxon>Opitutaceae</taxon>
        <taxon>Synoicihabitans</taxon>
    </lineage>
</organism>
<keyword evidence="2" id="KW-1003">Cell membrane</keyword>
<dbReference type="GO" id="GO:0005886">
    <property type="term" value="C:plasma membrane"/>
    <property type="evidence" value="ECO:0007669"/>
    <property type="project" value="UniProtKB-SubCell"/>
</dbReference>
<evidence type="ECO:0000259" key="8">
    <source>
        <dbReference type="Pfam" id="PF02687"/>
    </source>
</evidence>
<gene>
    <name evidence="10" type="ORF">PXH66_22370</name>
</gene>
<dbReference type="Proteomes" id="UP001218638">
    <property type="component" value="Chromosome"/>
</dbReference>
<evidence type="ECO:0000259" key="9">
    <source>
        <dbReference type="Pfam" id="PF12704"/>
    </source>
</evidence>
<dbReference type="InterPro" id="IPR025857">
    <property type="entry name" value="MacB_PCD"/>
</dbReference>
<feature type="transmembrane region" description="Helical" evidence="7">
    <location>
        <begin position="758"/>
        <end position="783"/>
    </location>
</feature>
<evidence type="ECO:0000256" key="7">
    <source>
        <dbReference type="SAM" id="Phobius"/>
    </source>
</evidence>
<feature type="domain" description="MacB-like periplasmic core" evidence="9">
    <location>
        <begin position="98"/>
        <end position="310"/>
    </location>
</feature>
<keyword evidence="4 7" id="KW-1133">Transmembrane helix</keyword>
<dbReference type="Pfam" id="PF02687">
    <property type="entry name" value="FtsX"/>
    <property type="match status" value="2"/>
</dbReference>
<evidence type="ECO:0000313" key="10">
    <source>
        <dbReference type="EMBL" id="WED65093.1"/>
    </source>
</evidence>
<keyword evidence="11" id="KW-1185">Reference proteome</keyword>
<evidence type="ECO:0000256" key="3">
    <source>
        <dbReference type="ARBA" id="ARBA00022692"/>
    </source>
</evidence>
<evidence type="ECO:0000256" key="5">
    <source>
        <dbReference type="ARBA" id="ARBA00023136"/>
    </source>
</evidence>
<evidence type="ECO:0000313" key="11">
    <source>
        <dbReference type="Proteomes" id="UP001218638"/>
    </source>
</evidence>
<dbReference type="AlphaFoldDB" id="A0AAE9ZYR9"/>
<dbReference type="EMBL" id="CP119075">
    <property type="protein sequence ID" value="WED65093.1"/>
    <property type="molecule type" value="Genomic_DNA"/>
</dbReference>
<feature type="transmembrane region" description="Helical" evidence="7">
    <location>
        <begin position="446"/>
        <end position="465"/>
    </location>
</feature>
<reference evidence="10" key="1">
    <citation type="submission" date="2023-03" db="EMBL/GenBank/DDBJ databases">
        <title>Lomoglobus Profundus gen. nov., sp. nov., a novel member of the phylum Verrucomicrobia, isolated from deep-marine sediment of South China Sea.</title>
        <authorList>
            <person name="Ahmad T."/>
            <person name="Ishaq S.E."/>
            <person name="Wang F."/>
        </authorList>
    </citation>
    <scope>NUCLEOTIDE SEQUENCE</scope>
    <source>
        <strain evidence="10">LMO-M01</strain>
    </source>
</reference>
<feature type="transmembrane region" description="Helical" evidence="7">
    <location>
        <begin position="817"/>
        <end position="835"/>
    </location>
</feature>
<feature type="domain" description="ABC3 transporter permease C-terminal" evidence="8">
    <location>
        <begin position="764"/>
        <end position="877"/>
    </location>
</feature>
<protein>
    <submittedName>
        <fullName evidence="10">ABC transporter permease</fullName>
    </submittedName>
</protein>
<dbReference type="InterPro" id="IPR003838">
    <property type="entry name" value="ABC3_permease_C"/>
</dbReference>
<dbReference type="GO" id="GO:0022857">
    <property type="term" value="F:transmembrane transporter activity"/>
    <property type="evidence" value="ECO:0007669"/>
    <property type="project" value="TreeGrafter"/>
</dbReference>
<dbReference type="InterPro" id="IPR050250">
    <property type="entry name" value="Macrolide_Exporter_MacB"/>
</dbReference>
<sequence length="884" mass="95519">MRGLRTLWRWLTAGWRQRSREGDLAEEMAHHVGELEQDHRRRGLTAEKARWAARRDFGVAQDAFAEEAREAWAGRRTLELGRDVRFGWRMMRKHRALTFAVVLTLGLCLGGNTAILAVLNQLVLRPPPFPEPDRLVEVYSGYAGSGIVDAGSNAYRLRRMSELADVQEGAALWNEEWRIARWDEASRQLKGWWASAGVMKTVGLVQRRGRGFEPGEERAVLLAETFWQDVMNGREDAVGGGFVIQGEAHTVVGVVAGLPADVAYVRVRQWTEAEYQGTDYDGRHDRLGRLWLRLAPGVSLAQLRARIEALDARELAAGSAADRARAQQEGFATRADRLADVRNRELRPRLYLLQAAGLLVLLIGAVNIAGLLTARANARREELATRVALGATRGRLVQQWTTESVLLAVAGWACGIGVAGVMLRYYPQWTGATAEADVATLLPPGVVVASLGLALVTALFLGLMTGTQVAAMHGRVSTPGVARGGTPTKALRRLGGRLASAQTAVAVVLLGAAGMLWQSYAQVIGRELGYAADELVMMRVLLPEDRYAEAADKDAFAERLERTLAAIPGVEGVARTSFVPTFGHPDMALHVAGREAGEAGLGRVAFTQVSPDYFATMEIPILQGRGIEDGDTAWWREAVVIDRRLARSVFGDGEAVGQRIRLGANPRNPNAWPVVVGVAAEVRHGGWDEADGLPMVYRPIAESGGAEFSVVLRTPRDPAELLAVVRTAVQELDPQVPVFRLGSMEAFLAESVQPRLTLLNIIGAFAVIALGLTTLGVAGILFFDVGSRTRELGIRLALGADRGAVQRLVVRQALTRVAWGVAIGLPGLYAAGMVMRGVLFDASAPQVLVYGVVVAAMGIVGLVAGYFPARRAVKVDPVEALRAG</sequence>
<feature type="domain" description="ABC3 transporter permease C-terminal" evidence="8">
    <location>
        <begin position="356"/>
        <end position="465"/>
    </location>
</feature>
<evidence type="ECO:0000256" key="6">
    <source>
        <dbReference type="ARBA" id="ARBA00038076"/>
    </source>
</evidence>
<feature type="transmembrane region" description="Helical" evidence="7">
    <location>
        <begin position="96"/>
        <end position="119"/>
    </location>
</feature>
<comment type="similarity">
    <text evidence="6">Belongs to the ABC-4 integral membrane protein family.</text>
</comment>
<feature type="domain" description="MacB-like periplasmic core" evidence="9">
    <location>
        <begin position="552"/>
        <end position="725"/>
    </location>
</feature>
<feature type="transmembrane region" description="Helical" evidence="7">
    <location>
        <begin position="847"/>
        <end position="867"/>
    </location>
</feature>
<dbReference type="Pfam" id="PF12704">
    <property type="entry name" value="MacB_PCD"/>
    <property type="match status" value="2"/>
</dbReference>
<accession>A0AAE9ZYR9</accession>
<evidence type="ECO:0000256" key="4">
    <source>
        <dbReference type="ARBA" id="ARBA00022989"/>
    </source>
</evidence>
<comment type="subcellular location">
    <subcellularLocation>
        <location evidence="1">Cell membrane</location>
        <topology evidence="1">Multi-pass membrane protein</topology>
    </subcellularLocation>
</comment>
<feature type="transmembrane region" description="Helical" evidence="7">
    <location>
        <begin position="405"/>
        <end position="426"/>
    </location>
</feature>
<evidence type="ECO:0000256" key="1">
    <source>
        <dbReference type="ARBA" id="ARBA00004651"/>
    </source>
</evidence>
<evidence type="ECO:0000256" key="2">
    <source>
        <dbReference type="ARBA" id="ARBA00022475"/>
    </source>
</evidence>